<sequence>GLVGQTLVPSTRIAGGFLFRTLRELNWLKPKENPNLFGSVSLAASS</sequence>
<reference evidence="1 2" key="1">
    <citation type="submission" date="2016-10" db="EMBL/GenBank/DDBJ databases">
        <authorList>
            <person name="de Groot N.N."/>
        </authorList>
    </citation>
    <scope>NUCLEOTIDE SEQUENCE [LARGE SCALE GENOMIC DNA]</scope>
    <source>
        <strain evidence="1 2">DSM 28129</strain>
    </source>
</reference>
<protein>
    <submittedName>
        <fullName evidence="1">Uncharacterized protein</fullName>
    </submittedName>
</protein>
<feature type="non-terminal residue" evidence="1">
    <location>
        <position position="1"/>
    </location>
</feature>
<dbReference type="AlphaFoldDB" id="A0A1G7V4D5"/>
<organism evidence="1 2">
    <name type="scientific">Fontibacillus panacisegetis</name>
    <dbReference type="NCBI Taxonomy" id="670482"/>
    <lineage>
        <taxon>Bacteria</taxon>
        <taxon>Bacillati</taxon>
        <taxon>Bacillota</taxon>
        <taxon>Bacilli</taxon>
        <taxon>Bacillales</taxon>
        <taxon>Paenibacillaceae</taxon>
        <taxon>Fontibacillus</taxon>
    </lineage>
</organism>
<evidence type="ECO:0000313" key="1">
    <source>
        <dbReference type="EMBL" id="SDG54229.1"/>
    </source>
</evidence>
<accession>A0A1G7V4D5</accession>
<proteinExistence type="predicted"/>
<dbReference type="Proteomes" id="UP000198972">
    <property type="component" value="Unassembled WGS sequence"/>
</dbReference>
<gene>
    <name evidence="1" type="ORF">SAMN04488542_1571</name>
</gene>
<evidence type="ECO:0000313" key="2">
    <source>
        <dbReference type="Proteomes" id="UP000198972"/>
    </source>
</evidence>
<keyword evidence="2" id="KW-1185">Reference proteome</keyword>
<dbReference type="EMBL" id="FNBG01000057">
    <property type="protein sequence ID" value="SDG54229.1"/>
    <property type="molecule type" value="Genomic_DNA"/>
</dbReference>
<name>A0A1G7V4D5_9BACL</name>